<organism evidence="6 7">
    <name type="scientific">Volvox reticuliferus</name>
    <dbReference type="NCBI Taxonomy" id="1737510"/>
    <lineage>
        <taxon>Eukaryota</taxon>
        <taxon>Viridiplantae</taxon>
        <taxon>Chlorophyta</taxon>
        <taxon>core chlorophytes</taxon>
        <taxon>Chlorophyceae</taxon>
        <taxon>CS clade</taxon>
        <taxon>Chlamydomonadales</taxon>
        <taxon>Volvocaceae</taxon>
        <taxon>Volvox</taxon>
    </lineage>
</organism>
<evidence type="ECO:0000313" key="6">
    <source>
        <dbReference type="EMBL" id="GIL89900.1"/>
    </source>
</evidence>
<keyword evidence="1" id="KW-0479">Metal-binding</keyword>
<dbReference type="OrthoDB" id="548950at2759"/>
<name>A0A8J4FUT3_9CHLO</name>
<dbReference type="Proteomes" id="UP000747110">
    <property type="component" value="Unassembled WGS sequence"/>
</dbReference>
<dbReference type="SUPFAM" id="SSF49785">
    <property type="entry name" value="Galactose-binding domain-like"/>
    <property type="match status" value="2"/>
</dbReference>
<reference evidence="6" key="1">
    <citation type="journal article" date="2021" name="Proc. Natl. Acad. Sci. U.S.A.">
        <title>Three genomes in the algal genus Volvox reveal the fate of a haploid sex-determining region after a transition to homothallism.</title>
        <authorList>
            <person name="Yamamoto K."/>
            <person name="Hamaji T."/>
            <person name="Kawai-Toyooka H."/>
            <person name="Matsuzaki R."/>
            <person name="Takahashi F."/>
            <person name="Nishimura Y."/>
            <person name="Kawachi M."/>
            <person name="Noguchi H."/>
            <person name="Minakuchi Y."/>
            <person name="Umen J.G."/>
            <person name="Toyoda A."/>
            <person name="Nozaki H."/>
        </authorList>
    </citation>
    <scope>NUCLEOTIDE SEQUENCE</scope>
    <source>
        <strain evidence="6">NIES-3786</strain>
    </source>
</reference>
<dbReference type="SMART" id="SM00607">
    <property type="entry name" value="FTP"/>
    <property type="match status" value="1"/>
</dbReference>
<evidence type="ECO:0000313" key="7">
    <source>
        <dbReference type="Proteomes" id="UP000747110"/>
    </source>
</evidence>
<dbReference type="EMBL" id="BNCP01000053">
    <property type="protein sequence ID" value="GIL89900.1"/>
    <property type="molecule type" value="Genomic_DNA"/>
</dbReference>
<dbReference type="PRINTS" id="PR01217">
    <property type="entry name" value="PRICHEXTENSN"/>
</dbReference>
<feature type="domain" description="Fucolectin tachylectin-4 pentraxin-1" evidence="5">
    <location>
        <begin position="550"/>
        <end position="704"/>
    </location>
</feature>
<feature type="compositionally biased region" description="Pro residues" evidence="4">
    <location>
        <begin position="462"/>
        <end position="505"/>
    </location>
</feature>
<keyword evidence="3" id="KW-1015">Disulfide bond</keyword>
<gene>
    <name evidence="6" type="ORF">Vretifemale_17624</name>
</gene>
<dbReference type="Gene3D" id="2.60.120.260">
    <property type="entry name" value="Galactose-binding domain-like"/>
    <property type="match status" value="3"/>
</dbReference>
<dbReference type="PANTHER" id="PTHR24216:SF65">
    <property type="entry name" value="PAXILLIN-LIKE PROTEIN 1"/>
    <property type="match status" value="1"/>
</dbReference>
<feature type="compositionally biased region" description="Pro residues" evidence="4">
    <location>
        <begin position="313"/>
        <end position="454"/>
    </location>
</feature>
<feature type="compositionally biased region" description="Pro residues" evidence="4">
    <location>
        <begin position="540"/>
        <end position="551"/>
    </location>
</feature>
<evidence type="ECO:0000256" key="4">
    <source>
        <dbReference type="SAM" id="MobiDB-lite"/>
    </source>
</evidence>
<feature type="compositionally biased region" description="Low complexity" evidence="4">
    <location>
        <begin position="530"/>
        <end position="539"/>
    </location>
</feature>
<evidence type="ECO:0000256" key="2">
    <source>
        <dbReference type="ARBA" id="ARBA00022837"/>
    </source>
</evidence>
<sequence>MKVSQVTLYNRMDCCGKQLYNAEFRLGGAAVFTNNSDQLPYNDLIHTMTGASIGGTTGGTVTFSLNPPSTGRFLTVKNGAGSGELPFLPVAELQVSGVSAVCTDQMVYGGSHSLGLPSLLNLTLSNEAICCQACNANNACFYWDFDRFNGRCRLFRWAYGSFLGVAVVTRVAGAKRGSYTYMRNVITADPEAAAIWSNPTLFIANQKTNWYTYFTISFYTPQIIWNASFVLVARDAVTLYQNGRQLVPTVTAEMGETPVYFNLSAYMNILTLQVYNYGSEAYVAGSLITTNDSLNRRVLLRTDHRWICTEGPAPFPPPPRPPLPPSPLPPSPPPPSPLPPSPDPPSPLPPSPDPPSPLPPSPDPPSPLPPSPDPPSPLPPSPDLPSPLPPSPDPPSPLPPSPDPPSPLPPPPDPPSPLPPSPESPNPLPPPPDPPSPLPPSPEPPNPLPPPSPSRPRLLLPPSQPMLPSLPPPFTPRSPPTPGSQPAAPEPPTSGPLPLPIPTPQVSPLQSPTFPNYLPPRYPALPPYTRPSKSPLTSSPRPPPHPPPPPTNIALGKLTFASSVSNSDLNTYGPQFTNDGTIGLTGTHIFRSGDGDDSPWLLVDLGGLFTVTRVVYHNRLDCCGDLTARLEVRLGGALITNALTAPQIPLNELVYKMNGSSTTGAVVTIQLDSPITGRYITLQSFGNDLELGNGRDTTDRIAAQLQISELEVYGIPAGMVRTAYGRTRWINYRLWQGWKGIPSSEESVDPDCSLLHYGAGYSNDTFVISTSNQPDEGACCQACFTQATCVHWDFSLSTHMCRLRRDTPNLNVRLNDDRVSGSCNEASTYVSHPQIPTGFSADRKARWISTSAVAFTPIVRQFVATASQNTTFYRAFQVSLEQVQAATAAATGNTSIATLTIVADDMATVFLNNQLLGQAAPFPGQSVFPIPMELLRAADHNVIVVCASSTGGPAVVVASLTAADGTVLVHTDASWNWL</sequence>
<dbReference type="AlphaFoldDB" id="A0A8J4FUT3"/>
<evidence type="ECO:0000259" key="5">
    <source>
        <dbReference type="SMART" id="SM00607"/>
    </source>
</evidence>
<dbReference type="Gene3D" id="3.50.4.10">
    <property type="entry name" value="Hepatocyte Growth Factor"/>
    <property type="match status" value="1"/>
</dbReference>
<evidence type="ECO:0000256" key="1">
    <source>
        <dbReference type="ARBA" id="ARBA00022723"/>
    </source>
</evidence>
<accession>A0A8J4FUT3</accession>
<keyword evidence="2" id="KW-0106">Calcium</keyword>
<keyword evidence="7" id="KW-1185">Reference proteome</keyword>
<feature type="region of interest" description="Disordered" evidence="4">
    <location>
        <begin position="310"/>
        <end position="555"/>
    </location>
</feature>
<dbReference type="InterPro" id="IPR008979">
    <property type="entry name" value="Galactose-bd-like_sf"/>
</dbReference>
<dbReference type="Pfam" id="PF22633">
    <property type="entry name" value="F5_F8_type_C_2"/>
    <property type="match status" value="1"/>
</dbReference>
<evidence type="ECO:0000256" key="3">
    <source>
        <dbReference type="ARBA" id="ARBA00023157"/>
    </source>
</evidence>
<proteinExistence type="predicted"/>
<dbReference type="PANTHER" id="PTHR24216">
    <property type="entry name" value="PAXILLIN-RELATED"/>
    <property type="match status" value="1"/>
</dbReference>
<feature type="compositionally biased region" description="Pro residues" evidence="4">
    <location>
        <begin position="517"/>
        <end position="529"/>
    </location>
</feature>
<dbReference type="InterPro" id="IPR006585">
    <property type="entry name" value="FTP1"/>
</dbReference>
<comment type="caution">
    <text evidence="6">The sequence shown here is derived from an EMBL/GenBank/DDBJ whole genome shotgun (WGS) entry which is preliminary data.</text>
</comment>
<dbReference type="GO" id="GO:0046872">
    <property type="term" value="F:metal ion binding"/>
    <property type="evidence" value="ECO:0007669"/>
    <property type="project" value="UniProtKB-KW"/>
</dbReference>
<protein>
    <recommendedName>
        <fullName evidence="5">Fucolectin tachylectin-4 pentraxin-1 domain-containing protein</fullName>
    </recommendedName>
</protein>